<evidence type="ECO:0000313" key="1">
    <source>
        <dbReference type="EMBL" id="SVC67979.1"/>
    </source>
</evidence>
<sequence>MLQVIGDVIGMGYNLVILFFVIL</sequence>
<reference evidence="1" key="1">
    <citation type="submission" date="2018-05" db="EMBL/GenBank/DDBJ databases">
        <authorList>
            <person name="Lanie J.A."/>
            <person name="Ng W.-L."/>
            <person name="Kazmierczak K.M."/>
            <person name="Andrzejewski T.M."/>
            <person name="Davidsen T.M."/>
            <person name="Wayne K.J."/>
            <person name="Tettelin H."/>
            <person name="Glass J.I."/>
            <person name="Rusch D."/>
            <person name="Podicherti R."/>
            <person name="Tsui H.-C.T."/>
            <person name="Winkler M.E."/>
        </authorList>
    </citation>
    <scope>NUCLEOTIDE SEQUENCE</scope>
</reference>
<organism evidence="1">
    <name type="scientific">marine metagenome</name>
    <dbReference type="NCBI Taxonomy" id="408172"/>
    <lineage>
        <taxon>unclassified sequences</taxon>
        <taxon>metagenomes</taxon>
        <taxon>ecological metagenomes</taxon>
    </lineage>
</organism>
<gene>
    <name evidence="1" type="ORF">METZ01_LOCUS320833</name>
</gene>
<name>A0A382P3J0_9ZZZZ</name>
<protein>
    <submittedName>
        <fullName evidence="1">Uncharacterized protein</fullName>
    </submittedName>
</protein>
<dbReference type="AlphaFoldDB" id="A0A382P3J0"/>
<proteinExistence type="predicted"/>
<dbReference type="EMBL" id="UINC01104655">
    <property type="protein sequence ID" value="SVC67979.1"/>
    <property type="molecule type" value="Genomic_DNA"/>
</dbReference>
<accession>A0A382P3J0</accession>